<feature type="compositionally biased region" description="Low complexity" evidence="1">
    <location>
        <begin position="16"/>
        <end position="27"/>
    </location>
</feature>
<feature type="compositionally biased region" description="Acidic residues" evidence="1">
    <location>
        <begin position="587"/>
        <end position="599"/>
    </location>
</feature>
<feature type="region of interest" description="Disordered" evidence="1">
    <location>
        <begin position="587"/>
        <end position="620"/>
    </location>
</feature>
<feature type="compositionally biased region" description="Polar residues" evidence="1">
    <location>
        <begin position="28"/>
        <end position="53"/>
    </location>
</feature>
<feature type="compositionally biased region" description="Low complexity" evidence="1">
    <location>
        <begin position="164"/>
        <end position="175"/>
    </location>
</feature>
<accession>A0A286UQQ8</accession>
<feature type="region of interest" description="Disordered" evidence="1">
    <location>
        <begin position="1"/>
        <end position="93"/>
    </location>
</feature>
<proteinExistence type="predicted"/>
<feature type="compositionally biased region" description="Low complexity" evidence="1">
    <location>
        <begin position="473"/>
        <end position="494"/>
    </location>
</feature>
<keyword evidence="3" id="KW-1185">Reference proteome</keyword>
<sequence length="651" mass="70175">MSMMGSALGFKLEAGSPTNSNNSTPNPFNRSKISVPPNGSSATTCPLSSTSPHSRYAATTCGPSVSYPGSASPPLSILSQHTPDPRNYSDMDSQLLGQHPEFTRLRPSSPLPPITATTITTTTTRASKRGGNRNKKNSIIVPSPNSGETSGFRQKKGGANRIPGSGSSATKKAGSSSIKVYLDSLKENRGDNELIKQINTDIPKVDISNGQTFKGSLDEVRELRSRILRSLDNIDKSDNKQNKKRTVQKPQTTPLALATMVPQLPPSDICSSTFRKPLEAETAMNLSSLHQEITSHSARPRNALLLLDKSREDIPDPTDPTFITHSDTSPKIFYINDESPSPSSTFLLNTSERKNQTLFSTMDINNDSGNQALFNNNSTTASLTSTSATRKQTRHRQKVPKSSLEILDSPLDIPIPGASIIPQLSVCVPSPLCVPDFCEEDEEQDHFRMNGDVMPISTLLPTPESAPAPASPSPSLSLPPSSDPFYIQPQSQPRPQEEPTKEQVRRAERQLGFICVHPYEDVSRGMTEGDVNGMERGIIPRAWVDDGRLEAQVMLGSLGGGSGADGGGGGMGMRMERSRGLGFTLLDESESEGGAEDGMLEGKGKGIEDEDKGEGEGEYALDSFDPVGTLSDFLLSVTHPFMLAWKTAYGR</sequence>
<name>A0A286UQQ8_9AGAM</name>
<feature type="compositionally biased region" description="Polar residues" evidence="1">
    <location>
        <begin position="143"/>
        <end position="152"/>
    </location>
</feature>
<dbReference type="EMBL" id="NBII01000002">
    <property type="protein sequence ID" value="PAV21931.1"/>
    <property type="molecule type" value="Genomic_DNA"/>
</dbReference>
<comment type="caution">
    <text evidence="2">The sequence shown here is derived from an EMBL/GenBank/DDBJ whole genome shotgun (WGS) entry which is preliminary data.</text>
</comment>
<evidence type="ECO:0000313" key="3">
    <source>
        <dbReference type="Proteomes" id="UP000217199"/>
    </source>
</evidence>
<protein>
    <submittedName>
        <fullName evidence="2">Uncharacterized protein</fullName>
    </submittedName>
</protein>
<reference evidence="2 3" key="1">
    <citation type="journal article" date="2017" name="Mol. Ecol.">
        <title>Comparative and population genomic landscape of Phellinus noxius: A hypervariable fungus causing root rot in trees.</title>
        <authorList>
            <person name="Chung C.L."/>
            <person name="Lee T.J."/>
            <person name="Akiba M."/>
            <person name="Lee H.H."/>
            <person name="Kuo T.H."/>
            <person name="Liu D."/>
            <person name="Ke H.M."/>
            <person name="Yokoi T."/>
            <person name="Roa M.B."/>
            <person name="Lu M.J."/>
            <person name="Chang Y.Y."/>
            <person name="Ann P.J."/>
            <person name="Tsai J.N."/>
            <person name="Chen C.Y."/>
            <person name="Tzean S.S."/>
            <person name="Ota Y."/>
            <person name="Hattori T."/>
            <person name="Sahashi N."/>
            <person name="Liou R.F."/>
            <person name="Kikuchi T."/>
            <person name="Tsai I.J."/>
        </authorList>
    </citation>
    <scope>NUCLEOTIDE SEQUENCE [LARGE SCALE GENOMIC DNA]</scope>
    <source>
        <strain evidence="2 3">FFPRI411160</strain>
    </source>
</reference>
<feature type="compositionally biased region" description="Acidic residues" evidence="1">
    <location>
        <begin position="608"/>
        <end position="619"/>
    </location>
</feature>
<evidence type="ECO:0000313" key="2">
    <source>
        <dbReference type="EMBL" id="PAV21931.1"/>
    </source>
</evidence>
<feature type="region of interest" description="Disordered" evidence="1">
    <location>
        <begin position="453"/>
        <end position="505"/>
    </location>
</feature>
<evidence type="ECO:0000256" key="1">
    <source>
        <dbReference type="SAM" id="MobiDB-lite"/>
    </source>
</evidence>
<feature type="compositionally biased region" description="Basic and acidic residues" evidence="1">
    <location>
        <begin position="495"/>
        <end position="505"/>
    </location>
</feature>
<dbReference type="InParanoid" id="A0A286UQQ8"/>
<dbReference type="AlphaFoldDB" id="A0A286UQQ8"/>
<organism evidence="2 3">
    <name type="scientific">Pyrrhoderma noxium</name>
    <dbReference type="NCBI Taxonomy" id="2282107"/>
    <lineage>
        <taxon>Eukaryota</taxon>
        <taxon>Fungi</taxon>
        <taxon>Dikarya</taxon>
        <taxon>Basidiomycota</taxon>
        <taxon>Agaricomycotina</taxon>
        <taxon>Agaricomycetes</taxon>
        <taxon>Hymenochaetales</taxon>
        <taxon>Hymenochaetaceae</taxon>
        <taxon>Pyrrhoderma</taxon>
    </lineage>
</organism>
<feature type="region of interest" description="Disordered" evidence="1">
    <location>
        <begin position="123"/>
        <end position="175"/>
    </location>
</feature>
<feature type="compositionally biased region" description="Basic residues" evidence="1">
    <location>
        <begin position="126"/>
        <end position="136"/>
    </location>
</feature>
<dbReference type="Proteomes" id="UP000217199">
    <property type="component" value="Unassembled WGS sequence"/>
</dbReference>
<gene>
    <name evidence="2" type="ORF">PNOK_0188800</name>
</gene>